<protein>
    <submittedName>
        <fullName evidence="6">AgmX/PglI C-terminal domain-containing protein</fullName>
    </submittedName>
</protein>
<dbReference type="InterPro" id="IPR006260">
    <property type="entry name" value="TonB/TolA_C"/>
</dbReference>
<evidence type="ECO:0000256" key="3">
    <source>
        <dbReference type="ARBA" id="ARBA00022989"/>
    </source>
</evidence>
<evidence type="ECO:0000259" key="5">
    <source>
        <dbReference type="Pfam" id="PF03544"/>
    </source>
</evidence>
<dbReference type="Pfam" id="PF03544">
    <property type="entry name" value="TonB_C"/>
    <property type="match status" value="1"/>
</dbReference>
<comment type="subcellular location">
    <subcellularLocation>
        <location evidence="1">Membrane</location>
        <topology evidence="1">Single-pass membrane protein</topology>
    </subcellularLocation>
</comment>
<keyword evidence="4" id="KW-0472">Membrane</keyword>
<sequence>MLLTTIVTATTPARAGDGSLEKDEIRKVVKTHIQEIRSCYNEGLSRKPTMAGKLTVDFEIAAGGEVSSSQIQQGSTLADPKVEGCVAAAVQSWKFPAPTGGSVHVSYPFEFAPG</sequence>
<comment type="caution">
    <text evidence="6">The sequence shown here is derived from an EMBL/GenBank/DDBJ whole genome shotgun (WGS) entry which is preliminary data.</text>
</comment>
<dbReference type="GO" id="GO:0055085">
    <property type="term" value="P:transmembrane transport"/>
    <property type="evidence" value="ECO:0007669"/>
    <property type="project" value="InterPro"/>
</dbReference>
<dbReference type="InterPro" id="IPR049806">
    <property type="entry name" value="MasK-like_C"/>
</dbReference>
<feature type="domain" description="TonB C-terminal" evidence="5">
    <location>
        <begin position="47"/>
        <end position="112"/>
    </location>
</feature>
<dbReference type="InterPro" id="IPR037682">
    <property type="entry name" value="TonB_C"/>
</dbReference>
<organism evidence="6 7">
    <name type="scientific">Nannocystis pusilla</name>
    <dbReference type="NCBI Taxonomy" id="889268"/>
    <lineage>
        <taxon>Bacteria</taxon>
        <taxon>Pseudomonadati</taxon>
        <taxon>Myxococcota</taxon>
        <taxon>Polyangia</taxon>
        <taxon>Nannocystales</taxon>
        <taxon>Nannocystaceae</taxon>
        <taxon>Nannocystis</taxon>
    </lineage>
</organism>
<evidence type="ECO:0000313" key="7">
    <source>
        <dbReference type="Proteomes" id="UP001150924"/>
    </source>
</evidence>
<dbReference type="GO" id="GO:0016020">
    <property type="term" value="C:membrane"/>
    <property type="evidence" value="ECO:0007669"/>
    <property type="project" value="UniProtKB-SubCell"/>
</dbReference>
<dbReference type="SUPFAM" id="SSF74653">
    <property type="entry name" value="TolA/TonB C-terminal domain"/>
    <property type="match status" value="1"/>
</dbReference>
<dbReference type="AlphaFoldDB" id="A0A9X3J462"/>
<evidence type="ECO:0000313" key="6">
    <source>
        <dbReference type="EMBL" id="MCY1012808.1"/>
    </source>
</evidence>
<dbReference type="NCBIfam" id="NF033768">
    <property type="entry name" value="myxo_SS_tail"/>
    <property type="match status" value="1"/>
</dbReference>
<keyword evidence="7" id="KW-1185">Reference proteome</keyword>
<dbReference type="EMBL" id="JAPNKE010000002">
    <property type="protein sequence ID" value="MCY1012808.1"/>
    <property type="molecule type" value="Genomic_DNA"/>
</dbReference>
<dbReference type="Proteomes" id="UP001150924">
    <property type="component" value="Unassembled WGS sequence"/>
</dbReference>
<dbReference type="RefSeq" id="WP_267776345.1">
    <property type="nucleotide sequence ID" value="NZ_JAPNKE010000002.1"/>
</dbReference>
<dbReference type="NCBIfam" id="TIGR01352">
    <property type="entry name" value="tonB_Cterm"/>
    <property type="match status" value="1"/>
</dbReference>
<dbReference type="Gene3D" id="3.30.1150.10">
    <property type="match status" value="1"/>
</dbReference>
<keyword evidence="3" id="KW-1133">Transmembrane helix</keyword>
<keyword evidence="2" id="KW-0812">Transmembrane</keyword>
<evidence type="ECO:0000256" key="1">
    <source>
        <dbReference type="ARBA" id="ARBA00004167"/>
    </source>
</evidence>
<proteinExistence type="predicted"/>
<evidence type="ECO:0000256" key="2">
    <source>
        <dbReference type="ARBA" id="ARBA00022692"/>
    </source>
</evidence>
<name>A0A9X3J462_9BACT</name>
<evidence type="ECO:0000256" key="4">
    <source>
        <dbReference type="ARBA" id="ARBA00023136"/>
    </source>
</evidence>
<accession>A0A9X3J462</accession>
<reference evidence="6" key="1">
    <citation type="submission" date="2022-11" db="EMBL/GenBank/DDBJ databases">
        <title>Minimal conservation of predation-associated metabolite biosynthetic gene clusters underscores biosynthetic potential of Myxococcota including descriptions for ten novel species: Archangium lansinium sp. nov., Myxococcus landrumus sp. nov., Nannocystis bai.</title>
        <authorList>
            <person name="Ahearne A."/>
            <person name="Stevens C."/>
            <person name="Phillips K."/>
        </authorList>
    </citation>
    <scope>NUCLEOTIDE SEQUENCE</scope>
    <source>
        <strain evidence="6">Na p29</strain>
    </source>
</reference>
<gene>
    <name evidence="6" type="ORF">OV079_46195</name>
</gene>